<dbReference type="RefSeq" id="WP_290263199.1">
    <property type="nucleotide sequence ID" value="NZ_JAUFQQ010000003.1"/>
</dbReference>
<gene>
    <name evidence="1" type="ORF">ACFFUQ_19200</name>
</gene>
<reference evidence="1 2" key="1">
    <citation type="submission" date="2024-09" db="EMBL/GenBank/DDBJ databases">
        <authorList>
            <person name="Sun Q."/>
            <person name="Mori K."/>
        </authorList>
    </citation>
    <scope>NUCLEOTIDE SEQUENCE [LARGE SCALE GENOMIC DNA]</scope>
    <source>
        <strain evidence="1 2">CECT 7908</strain>
    </source>
</reference>
<sequence>MGPAIFGETLGWTPKNIMKGQVPQTPESFNKWAVQVGAAVLSNRFGKATDNYLSGSSFGEAMVREYFKGFVAVGANSASQEIE</sequence>
<evidence type="ECO:0000313" key="1">
    <source>
        <dbReference type="EMBL" id="MFB9066147.1"/>
    </source>
</evidence>
<comment type="caution">
    <text evidence="1">The sequence shown here is derived from an EMBL/GenBank/DDBJ whole genome shotgun (WGS) entry which is preliminary data.</text>
</comment>
<proteinExistence type="predicted"/>
<dbReference type="EMBL" id="JBHMEX010000061">
    <property type="protein sequence ID" value="MFB9066147.1"/>
    <property type="molecule type" value="Genomic_DNA"/>
</dbReference>
<accession>A0ABV5FS04</accession>
<keyword evidence="2" id="KW-1185">Reference proteome</keyword>
<protein>
    <submittedName>
        <fullName evidence="1">Uncharacterized protein</fullName>
    </submittedName>
</protein>
<name>A0ABV5FS04_9FLAO</name>
<evidence type="ECO:0000313" key="2">
    <source>
        <dbReference type="Proteomes" id="UP001589589"/>
    </source>
</evidence>
<organism evidence="1 2">
    <name type="scientific">Flavobacterium branchiarum</name>
    <dbReference type="NCBI Taxonomy" id="1114870"/>
    <lineage>
        <taxon>Bacteria</taxon>
        <taxon>Pseudomonadati</taxon>
        <taxon>Bacteroidota</taxon>
        <taxon>Flavobacteriia</taxon>
        <taxon>Flavobacteriales</taxon>
        <taxon>Flavobacteriaceae</taxon>
        <taxon>Flavobacterium</taxon>
    </lineage>
</organism>
<dbReference type="Proteomes" id="UP001589589">
    <property type="component" value="Unassembled WGS sequence"/>
</dbReference>